<dbReference type="Pfam" id="PF00891">
    <property type="entry name" value="Methyltransf_2"/>
    <property type="match status" value="1"/>
</dbReference>
<dbReference type="InterPro" id="IPR036388">
    <property type="entry name" value="WH-like_DNA-bd_sf"/>
</dbReference>
<dbReference type="Pfam" id="PF08100">
    <property type="entry name" value="Dimerisation"/>
    <property type="match status" value="1"/>
</dbReference>
<dbReference type="SUPFAM" id="SSF53335">
    <property type="entry name" value="S-adenosyl-L-methionine-dependent methyltransferases"/>
    <property type="match status" value="1"/>
</dbReference>
<dbReference type="PANTHER" id="PTHR43712">
    <property type="entry name" value="PUTATIVE (AFU_ORTHOLOGUE AFUA_4G14580)-RELATED"/>
    <property type="match status" value="1"/>
</dbReference>
<dbReference type="PIRSF" id="PIRSF005739">
    <property type="entry name" value="O-mtase"/>
    <property type="match status" value="1"/>
</dbReference>
<dbReference type="PROSITE" id="PS51683">
    <property type="entry name" value="SAM_OMT_II"/>
    <property type="match status" value="1"/>
</dbReference>
<organism evidence="6 7">
    <name type="scientific">Streptomyces tremellae</name>
    <dbReference type="NCBI Taxonomy" id="1124239"/>
    <lineage>
        <taxon>Bacteria</taxon>
        <taxon>Bacillati</taxon>
        <taxon>Actinomycetota</taxon>
        <taxon>Actinomycetes</taxon>
        <taxon>Kitasatosporales</taxon>
        <taxon>Streptomycetaceae</taxon>
        <taxon>Streptomyces</taxon>
    </lineage>
</organism>
<keyword evidence="2" id="KW-0808">Transferase</keyword>
<dbReference type="SUPFAM" id="SSF46785">
    <property type="entry name" value="Winged helix' DNA-binding domain"/>
    <property type="match status" value="1"/>
</dbReference>
<dbReference type="InterPro" id="IPR036390">
    <property type="entry name" value="WH_DNA-bd_sf"/>
</dbReference>
<dbReference type="CDD" id="cd02440">
    <property type="entry name" value="AdoMet_MTases"/>
    <property type="match status" value="1"/>
</dbReference>
<dbReference type="RefSeq" id="WP_345645345.1">
    <property type="nucleotide sequence ID" value="NZ_BAABEP010000013.1"/>
</dbReference>
<dbReference type="Gene3D" id="1.10.10.10">
    <property type="entry name" value="Winged helix-like DNA-binding domain superfamily/Winged helix DNA-binding domain"/>
    <property type="match status" value="1"/>
</dbReference>
<accession>A0ABP7EVZ2</accession>
<proteinExistence type="predicted"/>
<evidence type="ECO:0000259" key="5">
    <source>
        <dbReference type="Pfam" id="PF08100"/>
    </source>
</evidence>
<sequence length="336" mass="36975">MTDTKHLHDIARGYVKTALLRTAFELRIFDPLDGGGLSAVELAEYADVHPRGMRILCDALSAIGLLRAEEGRYQLPEEGSELLISTSPSFFGGAVRLGASDWEWDAQKHLVDAVRHGGTVQPTHALTPEFDYWQEFAHSTSWFNNGAAQLMTDRLVPWAAERDSVDVLDIACSHGSYGFTFARAEPRATITGLDWPGVLDITERHAEELGVADRFRKLPGDMFKTPLGGPYDLVMLTNVLHHFAEAEATVLLKRAHAALKPGGRIAVVGHSYDAGDTPHTNPLPFMFSVIMLVQTHDGETHSVDAYRRMLTDAGFAHPSSHASEAAMHRLFLADRP</sequence>
<dbReference type="PANTHER" id="PTHR43712:SF2">
    <property type="entry name" value="O-METHYLTRANSFERASE CICE"/>
    <property type="match status" value="1"/>
</dbReference>
<dbReference type="InterPro" id="IPR001077">
    <property type="entry name" value="COMT_C"/>
</dbReference>
<evidence type="ECO:0000313" key="7">
    <source>
        <dbReference type="Proteomes" id="UP001499884"/>
    </source>
</evidence>
<gene>
    <name evidence="6" type="ORF">GCM10023082_24910</name>
</gene>
<evidence type="ECO:0008006" key="8">
    <source>
        <dbReference type="Google" id="ProtNLM"/>
    </source>
</evidence>
<evidence type="ECO:0000313" key="6">
    <source>
        <dbReference type="EMBL" id="GAA3725925.1"/>
    </source>
</evidence>
<evidence type="ECO:0000256" key="1">
    <source>
        <dbReference type="ARBA" id="ARBA00022603"/>
    </source>
</evidence>
<dbReference type="InterPro" id="IPR029063">
    <property type="entry name" value="SAM-dependent_MTases_sf"/>
</dbReference>
<feature type="domain" description="O-methyltransferase dimerisation" evidence="5">
    <location>
        <begin position="10"/>
        <end position="80"/>
    </location>
</feature>
<dbReference type="InterPro" id="IPR016461">
    <property type="entry name" value="COMT-like"/>
</dbReference>
<dbReference type="EMBL" id="BAABEP010000013">
    <property type="protein sequence ID" value="GAA3725925.1"/>
    <property type="molecule type" value="Genomic_DNA"/>
</dbReference>
<comment type="caution">
    <text evidence="6">The sequence shown here is derived from an EMBL/GenBank/DDBJ whole genome shotgun (WGS) entry which is preliminary data.</text>
</comment>
<dbReference type="Proteomes" id="UP001499884">
    <property type="component" value="Unassembled WGS sequence"/>
</dbReference>
<keyword evidence="3" id="KW-0949">S-adenosyl-L-methionine</keyword>
<name>A0ABP7EVZ2_9ACTN</name>
<feature type="domain" description="O-methyltransferase C-terminal" evidence="4">
    <location>
        <begin position="109"/>
        <end position="316"/>
    </location>
</feature>
<evidence type="ECO:0000256" key="2">
    <source>
        <dbReference type="ARBA" id="ARBA00022679"/>
    </source>
</evidence>
<dbReference type="InterPro" id="IPR012967">
    <property type="entry name" value="COMT_dimerisation"/>
</dbReference>
<keyword evidence="7" id="KW-1185">Reference proteome</keyword>
<reference evidence="7" key="1">
    <citation type="journal article" date="2019" name="Int. J. Syst. Evol. Microbiol.">
        <title>The Global Catalogue of Microorganisms (GCM) 10K type strain sequencing project: providing services to taxonomists for standard genome sequencing and annotation.</title>
        <authorList>
            <consortium name="The Broad Institute Genomics Platform"/>
            <consortium name="The Broad Institute Genome Sequencing Center for Infectious Disease"/>
            <person name="Wu L."/>
            <person name="Ma J."/>
        </authorList>
    </citation>
    <scope>NUCLEOTIDE SEQUENCE [LARGE SCALE GENOMIC DNA]</scope>
    <source>
        <strain evidence="7">JCM 30846</strain>
    </source>
</reference>
<evidence type="ECO:0000256" key="3">
    <source>
        <dbReference type="ARBA" id="ARBA00022691"/>
    </source>
</evidence>
<protein>
    <recommendedName>
        <fullName evidence="8">Methyltransferase</fullName>
    </recommendedName>
</protein>
<keyword evidence="1" id="KW-0489">Methyltransferase</keyword>
<dbReference type="Gene3D" id="3.40.50.150">
    <property type="entry name" value="Vaccinia Virus protein VP39"/>
    <property type="match status" value="1"/>
</dbReference>
<evidence type="ECO:0000259" key="4">
    <source>
        <dbReference type="Pfam" id="PF00891"/>
    </source>
</evidence>